<sequence length="959" mass="107098">MNNQQSTIYKVGGSLAQDEPTYVTRKADHELYQALMAGEFCYVLNSRQMGKSSLRLRTMEKLTKAGVACASIDVTRIGNQVTSQQWYGSLMRSLVTSFKLKEKIKLIPWLKEREQLSPVQWLDEFIESVILEEISQPIVIFLDEIDSIIKVTFKDDLFALIRACYNQRSENPAYNRLRFCLLGVATAADLIQDKQRTPFNIGRDIQLTGFTFQEAKEPLVLGLVGQVDNPEQVLGEIVNWTGGQPFLTQRLCRLVVETWASGNSLSVEQIVRTQIIENWETQDEPEHLKTIRDRILRNEQRAGRLLGLYQQVLDQGSIPADGSEEQTELRLSGLVVECHGCLKVNNRIYPEVFNCDWVNKELARLRPYAEAFTAWVDSGCKDESRLLRGKALEQAEQWSSGKALSDWDSQFLRASQVLDKREVQKALAAEKEASKILAKAQEKAKRTIRIGGIVMGLSLLAASVAVVTNIKATEKIQEAKLATKLEQQGNDILRQLQDNVYYDTSTEREKLLYEAMETGQKLDNLVKDGRPLDHYPAISPLYALQQSISKFQERAVVTGHQDKVTSVEFSPSGEKIATVSWDPTAKVWDLQGNELAKLKGHQDEVTSVAFSPDLQRLATASRDGTARIWDNKGNQLALLTGHQDEVTSVAFSRDGERLATASLDNTARIWDKKGNQLAVLKLHQDRVSSLAFSPDGQRLATASRDGTAIIWDNKGNQLALLTGHQGLVSSLAFSPDGQRLATASRDGTAIIWDNKGNQLALLKGHQDEVSSLAFSPDGKKLATASLDKTAIIWDLQVNEIAVLKGHEHKVSSLVFSPDGQRLATASEDKTARIWDKKGNQLAVLKWHQDRLSSLAFSPDGQRLATASLDNTARIWDLQGNQLARLTEHEHKVYSLAFSPDGKTLTTASLDGTVIIWKVESLGDLLARGCELLEDYFVRHPEAKEKLWVCQREKGTGNRE</sequence>
<dbReference type="OrthoDB" id="580957at2"/>
<dbReference type="InterPro" id="IPR019775">
    <property type="entry name" value="WD40_repeat_CS"/>
</dbReference>
<dbReference type="SUPFAM" id="SSF50998">
    <property type="entry name" value="Quinoprotein alcohol dehydrogenase-like"/>
    <property type="match status" value="1"/>
</dbReference>
<dbReference type="InterPro" id="IPR027417">
    <property type="entry name" value="P-loop_NTPase"/>
</dbReference>
<dbReference type="InterPro" id="IPR001680">
    <property type="entry name" value="WD40_rpt"/>
</dbReference>
<dbReference type="PANTHER" id="PTHR19848">
    <property type="entry name" value="WD40 REPEAT PROTEIN"/>
    <property type="match status" value="1"/>
</dbReference>
<dbReference type="PRINTS" id="PR00320">
    <property type="entry name" value="GPROTEINBRPT"/>
</dbReference>
<evidence type="ECO:0000256" key="3">
    <source>
        <dbReference type="PROSITE-ProRule" id="PRU00221"/>
    </source>
</evidence>
<keyword evidence="1 3" id="KW-0853">WD repeat</keyword>
<feature type="repeat" description="WD" evidence="3">
    <location>
        <begin position="844"/>
        <end position="885"/>
    </location>
</feature>
<evidence type="ECO:0000313" key="5">
    <source>
        <dbReference type="Proteomes" id="UP000003959"/>
    </source>
</evidence>
<dbReference type="InterPro" id="IPR011047">
    <property type="entry name" value="Quinoprotein_ADH-like_sf"/>
</dbReference>
<feature type="repeat" description="WD" evidence="3">
    <location>
        <begin position="885"/>
        <end position="920"/>
    </location>
</feature>
<dbReference type="HOGENOM" id="CLU_003454_0_0_3"/>
<keyword evidence="2" id="KW-0677">Repeat</keyword>
<gene>
    <name evidence="4" type="ORF">LYNGBM3L_64830</name>
</gene>
<evidence type="ECO:0000256" key="1">
    <source>
        <dbReference type="ARBA" id="ARBA00022574"/>
    </source>
</evidence>
<proteinExistence type="predicted"/>
<feature type="repeat" description="WD" evidence="3">
    <location>
        <begin position="680"/>
        <end position="712"/>
    </location>
</feature>
<feature type="repeat" description="WD" evidence="3">
    <location>
        <begin position="762"/>
        <end position="803"/>
    </location>
</feature>
<accession>F4Y1V4</accession>
<dbReference type="EMBL" id="GL890970">
    <property type="protein sequence ID" value="EGJ29246.1"/>
    <property type="molecule type" value="Genomic_DNA"/>
</dbReference>
<dbReference type="InterPro" id="IPR020472">
    <property type="entry name" value="WD40_PAC1"/>
</dbReference>
<evidence type="ECO:0000313" key="4">
    <source>
        <dbReference type="EMBL" id="EGJ29246.1"/>
    </source>
</evidence>
<dbReference type="AlphaFoldDB" id="F4Y1V4"/>
<protein>
    <submittedName>
        <fullName evidence="4">WD-40 repeat-containing protein</fullName>
    </submittedName>
</protein>
<dbReference type="InterPro" id="IPR015943">
    <property type="entry name" value="WD40/YVTN_repeat-like_dom_sf"/>
</dbReference>
<evidence type="ECO:0000256" key="2">
    <source>
        <dbReference type="ARBA" id="ARBA00022737"/>
    </source>
</evidence>
<feature type="repeat" description="WD" evidence="3">
    <location>
        <begin position="557"/>
        <end position="598"/>
    </location>
</feature>
<dbReference type="eggNOG" id="COG2319">
    <property type="taxonomic scope" value="Bacteria"/>
</dbReference>
<name>F4Y1V4_9CYAN</name>
<feature type="repeat" description="WD" evidence="3">
    <location>
        <begin position="639"/>
        <end position="671"/>
    </location>
</feature>
<dbReference type="Gene3D" id="2.130.10.10">
    <property type="entry name" value="YVTN repeat-like/Quinoprotein amine dehydrogenase"/>
    <property type="match status" value="3"/>
</dbReference>
<dbReference type="PROSITE" id="PS50294">
    <property type="entry name" value="WD_REPEATS_REGION"/>
    <property type="match status" value="9"/>
</dbReference>
<dbReference type="Proteomes" id="UP000003959">
    <property type="component" value="Unassembled WGS sequence"/>
</dbReference>
<dbReference type="SMART" id="SM00320">
    <property type="entry name" value="WD40"/>
    <property type="match status" value="9"/>
</dbReference>
<dbReference type="Pfam" id="PF00400">
    <property type="entry name" value="WD40"/>
    <property type="match status" value="9"/>
</dbReference>
<feature type="repeat" description="WD" evidence="3">
    <location>
        <begin position="803"/>
        <end position="835"/>
    </location>
</feature>
<dbReference type="SUPFAM" id="SSF52540">
    <property type="entry name" value="P-loop containing nucleoside triphosphate hydrolases"/>
    <property type="match status" value="1"/>
</dbReference>
<dbReference type="PROSITE" id="PS50082">
    <property type="entry name" value="WD_REPEATS_2"/>
    <property type="match status" value="9"/>
</dbReference>
<organism evidence="4 5">
    <name type="scientific">Moorena producens 3L</name>
    <dbReference type="NCBI Taxonomy" id="489825"/>
    <lineage>
        <taxon>Bacteria</taxon>
        <taxon>Bacillati</taxon>
        <taxon>Cyanobacteriota</taxon>
        <taxon>Cyanophyceae</taxon>
        <taxon>Coleofasciculales</taxon>
        <taxon>Coleofasciculaceae</taxon>
        <taxon>Moorena</taxon>
    </lineage>
</organism>
<dbReference type="Pfam" id="PF14516">
    <property type="entry name" value="AAA_35"/>
    <property type="match status" value="1"/>
</dbReference>
<feature type="repeat" description="WD" evidence="3">
    <location>
        <begin position="598"/>
        <end position="630"/>
    </location>
</feature>
<dbReference type="CDD" id="cd00200">
    <property type="entry name" value="WD40"/>
    <property type="match status" value="1"/>
</dbReference>
<dbReference type="Gene3D" id="3.40.50.300">
    <property type="entry name" value="P-loop containing nucleotide triphosphate hydrolases"/>
    <property type="match status" value="1"/>
</dbReference>
<dbReference type="RefSeq" id="WP_008190163.1">
    <property type="nucleotide sequence ID" value="NZ_GL890970.1"/>
</dbReference>
<keyword evidence="5" id="KW-1185">Reference proteome</keyword>
<feature type="repeat" description="WD" evidence="3">
    <location>
        <begin position="721"/>
        <end position="753"/>
    </location>
</feature>
<dbReference type="PANTHER" id="PTHR19848:SF8">
    <property type="entry name" value="F-BOX AND WD REPEAT DOMAIN CONTAINING 7"/>
    <property type="match status" value="1"/>
</dbReference>
<dbReference type="PROSITE" id="PS00678">
    <property type="entry name" value="WD_REPEATS_1"/>
    <property type="match status" value="3"/>
</dbReference>
<reference evidence="5" key="1">
    <citation type="journal article" date="2011" name="Proc. Natl. Acad. Sci. U.S.A.">
        <title>Genomic insights into the physiology and ecology of the marine filamentous cyanobacterium Lyngbya majuscula.</title>
        <authorList>
            <person name="Jones A.C."/>
            <person name="Monroe E.A."/>
            <person name="Podell S."/>
            <person name="Hess W.R."/>
            <person name="Klages S."/>
            <person name="Esquenazi E."/>
            <person name="Niessen S."/>
            <person name="Hoover H."/>
            <person name="Rothmann M."/>
            <person name="Lasken R.S."/>
            <person name="Yates J.R.III."/>
            <person name="Reinhardt R."/>
            <person name="Kube M."/>
            <person name="Burkart M.D."/>
            <person name="Allen E.E."/>
            <person name="Dorrestein P.C."/>
            <person name="Gerwick W.H."/>
            <person name="Gerwick L."/>
        </authorList>
    </citation>
    <scope>NUCLEOTIDE SEQUENCE [LARGE SCALE GENOMIC DNA]</scope>
    <source>
        <strain evidence="5">3L</strain>
    </source>
</reference>